<name>A0ABD6ATR6_9EURY</name>
<evidence type="ECO:0000313" key="2">
    <source>
        <dbReference type="Proteomes" id="UP001597187"/>
    </source>
</evidence>
<keyword evidence="2" id="KW-1185">Reference proteome</keyword>
<accession>A0ABD6ATR6</accession>
<sequence>MDQTPDADREHPIERVADHWEAVVDDMNATADQLRDAGADVVELHPGDVVPRPDLGGFDVLVPNSEFDALREVVADTALPATDVFRAQADDVAFFVAVLAADDGSAAVCCPLYYHLTDDEVAQLQRDVYQEGSLRAFVRPLANDEAVVLQFDDPDVFFGGEADDTDDAPAVDGDGTA</sequence>
<comment type="caution">
    <text evidence="1">The sequence shown here is derived from an EMBL/GenBank/DDBJ whole genome shotgun (WGS) entry which is preliminary data.</text>
</comment>
<proteinExistence type="predicted"/>
<protein>
    <submittedName>
        <fullName evidence="1">Uncharacterized protein</fullName>
    </submittedName>
</protein>
<dbReference type="Pfam" id="PF24373">
    <property type="entry name" value="DUF7529"/>
    <property type="match status" value="1"/>
</dbReference>
<gene>
    <name evidence="1" type="ORF">ACFSBT_06880</name>
</gene>
<dbReference type="RefSeq" id="WP_250872974.1">
    <property type="nucleotide sequence ID" value="NZ_JALXFV010000003.1"/>
</dbReference>
<organism evidence="1 2">
    <name type="scientific">Halomarina rubra</name>
    <dbReference type="NCBI Taxonomy" id="2071873"/>
    <lineage>
        <taxon>Archaea</taxon>
        <taxon>Methanobacteriati</taxon>
        <taxon>Methanobacteriota</taxon>
        <taxon>Stenosarchaea group</taxon>
        <taxon>Halobacteria</taxon>
        <taxon>Halobacteriales</taxon>
        <taxon>Natronomonadaceae</taxon>
        <taxon>Halomarina</taxon>
    </lineage>
</organism>
<dbReference type="AlphaFoldDB" id="A0ABD6ATR6"/>
<dbReference type="Proteomes" id="UP001597187">
    <property type="component" value="Unassembled WGS sequence"/>
</dbReference>
<evidence type="ECO:0000313" key="1">
    <source>
        <dbReference type="EMBL" id="MFD1513002.1"/>
    </source>
</evidence>
<dbReference type="InterPro" id="IPR055951">
    <property type="entry name" value="DUF7529"/>
</dbReference>
<dbReference type="EMBL" id="JBHUDC010000003">
    <property type="protein sequence ID" value="MFD1513002.1"/>
    <property type="molecule type" value="Genomic_DNA"/>
</dbReference>
<reference evidence="1 2" key="1">
    <citation type="journal article" date="2019" name="Int. J. Syst. Evol. Microbiol.">
        <title>The Global Catalogue of Microorganisms (GCM) 10K type strain sequencing project: providing services to taxonomists for standard genome sequencing and annotation.</title>
        <authorList>
            <consortium name="The Broad Institute Genomics Platform"/>
            <consortium name="The Broad Institute Genome Sequencing Center for Infectious Disease"/>
            <person name="Wu L."/>
            <person name="Ma J."/>
        </authorList>
    </citation>
    <scope>NUCLEOTIDE SEQUENCE [LARGE SCALE GENOMIC DNA]</scope>
    <source>
        <strain evidence="1 2">CGMCC 1.12563</strain>
    </source>
</reference>